<reference evidence="1 2" key="1">
    <citation type="submission" date="2024-03" db="EMBL/GenBank/DDBJ databases">
        <title>The Acrasis kona genome and developmental transcriptomes reveal deep origins of eukaryotic multicellular pathways.</title>
        <authorList>
            <person name="Sheikh S."/>
            <person name="Fu C.-J."/>
            <person name="Brown M.W."/>
            <person name="Baldauf S.L."/>
        </authorList>
    </citation>
    <scope>NUCLEOTIDE SEQUENCE [LARGE SCALE GENOMIC DNA]</scope>
    <source>
        <strain evidence="1 2">ATCC MYA-3509</strain>
    </source>
</reference>
<protein>
    <submittedName>
        <fullName evidence="1">Uncharacterized protein</fullName>
    </submittedName>
</protein>
<dbReference type="EMBL" id="JAOPGA020000192">
    <property type="protein sequence ID" value="KAL0477565.1"/>
    <property type="molecule type" value="Genomic_DNA"/>
</dbReference>
<dbReference type="AlphaFoldDB" id="A0AAW2YKN4"/>
<name>A0AAW2YKN4_9EUKA</name>
<organism evidence="1 2">
    <name type="scientific">Acrasis kona</name>
    <dbReference type="NCBI Taxonomy" id="1008807"/>
    <lineage>
        <taxon>Eukaryota</taxon>
        <taxon>Discoba</taxon>
        <taxon>Heterolobosea</taxon>
        <taxon>Tetramitia</taxon>
        <taxon>Eutetramitia</taxon>
        <taxon>Acrasidae</taxon>
        <taxon>Acrasis</taxon>
    </lineage>
</organism>
<sequence length="94" mass="11027">MSITKSSNEFGANSKPRIAIYTDKVMRNLETFDIAETGITHHELRPTMAFIDPRPQTLWPQVDLMYCRMDSLYILRLYSDDLKIKTIEILNFEL</sequence>
<accession>A0AAW2YKN4</accession>
<keyword evidence="2" id="KW-1185">Reference proteome</keyword>
<evidence type="ECO:0000313" key="2">
    <source>
        <dbReference type="Proteomes" id="UP001431209"/>
    </source>
</evidence>
<gene>
    <name evidence="1" type="ORF">AKO1_005510</name>
</gene>
<dbReference type="Proteomes" id="UP001431209">
    <property type="component" value="Unassembled WGS sequence"/>
</dbReference>
<comment type="caution">
    <text evidence="1">The sequence shown here is derived from an EMBL/GenBank/DDBJ whole genome shotgun (WGS) entry which is preliminary data.</text>
</comment>
<proteinExistence type="predicted"/>
<evidence type="ECO:0000313" key="1">
    <source>
        <dbReference type="EMBL" id="KAL0477565.1"/>
    </source>
</evidence>